<evidence type="ECO:0000313" key="10">
    <source>
        <dbReference type="Proteomes" id="UP000008888"/>
    </source>
</evidence>
<dbReference type="SUPFAM" id="SSF52913">
    <property type="entry name" value="RNA 3'-terminal phosphate cyclase, RPTC, insert domain"/>
    <property type="match status" value="1"/>
</dbReference>
<reference evidence="9 10" key="1">
    <citation type="journal article" date="2011" name="J. Bacteriol.">
        <title>Complete Genome Sequence of the Aerobic Marine Methanotroph Methylomonas methanica MC09.</title>
        <authorList>
            <person name="Boden R."/>
            <person name="Cunliffe M."/>
            <person name="Scanlan J."/>
            <person name="Moussard H."/>
            <person name="Kits K.D."/>
            <person name="Klotz M.G."/>
            <person name="Jetten M.S."/>
            <person name="Vuilleumier S."/>
            <person name="Han J."/>
            <person name="Peters L."/>
            <person name="Mikhailova N."/>
            <person name="Teshima H."/>
            <person name="Tapia R."/>
            <person name="Kyrpides N."/>
            <person name="Ivanova N."/>
            <person name="Pagani I."/>
            <person name="Cheng J.F."/>
            <person name="Goodwin L."/>
            <person name="Han C."/>
            <person name="Hauser L."/>
            <person name="Land M.L."/>
            <person name="Lapidus A."/>
            <person name="Lucas S."/>
            <person name="Pitluck S."/>
            <person name="Woyke T."/>
            <person name="Stein L."/>
            <person name="Murrell J.C."/>
        </authorList>
    </citation>
    <scope>NUCLEOTIDE SEQUENCE [LARGE SCALE GENOMIC DNA]</scope>
    <source>
        <strain evidence="9 10">MC09</strain>
    </source>
</reference>
<dbReference type="PANTHER" id="PTHR11096:SF0">
    <property type="entry name" value="RNA 3'-TERMINAL PHOSPHATE CYCLASE"/>
    <property type="match status" value="1"/>
</dbReference>
<organism evidence="9 10">
    <name type="scientific">Methylomonas methanica (strain DSM 25384 / MC09)</name>
    <dbReference type="NCBI Taxonomy" id="857087"/>
    <lineage>
        <taxon>Bacteria</taxon>
        <taxon>Pseudomonadati</taxon>
        <taxon>Pseudomonadota</taxon>
        <taxon>Gammaproteobacteria</taxon>
        <taxon>Methylococcales</taxon>
        <taxon>Methylococcaceae</taxon>
        <taxon>Methylomonas</taxon>
    </lineage>
</organism>
<evidence type="ECO:0000259" key="7">
    <source>
        <dbReference type="Pfam" id="PF01137"/>
    </source>
</evidence>
<dbReference type="NCBIfam" id="TIGR03399">
    <property type="entry name" value="RNA_3prim_cycl"/>
    <property type="match status" value="1"/>
</dbReference>
<gene>
    <name evidence="5" type="primary">rtcA</name>
    <name evidence="9" type="ordered locus">Metme_3306</name>
</gene>
<comment type="catalytic activity">
    <reaction evidence="4 5">
        <text>a 3'-end 3'-phospho-ribonucleotide-RNA + ATP = a 3'-end 2',3'-cyclophospho-ribonucleotide-RNA + AMP + diphosphate</text>
        <dbReference type="Rhea" id="RHEA:23976"/>
        <dbReference type="Rhea" id="RHEA-COMP:10463"/>
        <dbReference type="Rhea" id="RHEA-COMP:10464"/>
        <dbReference type="ChEBI" id="CHEBI:30616"/>
        <dbReference type="ChEBI" id="CHEBI:33019"/>
        <dbReference type="ChEBI" id="CHEBI:83062"/>
        <dbReference type="ChEBI" id="CHEBI:83064"/>
        <dbReference type="ChEBI" id="CHEBI:456215"/>
        <dbReference type="EC" id="6.5.1.4"/>
    </reaction>
</comment>
<name>G0A5H1_METMM</name>
<feature type="domain" description="RNA 3'-terminal phosphate cyclase insert" evidence="8">
    <location>
        <begin position="187"/>
        <end position="278"/>
    </location>
</feature>
<keyword evidence="5" id="KW-0067">ATP-binding</keyword>
<dbReference type="Gene3D" id="3.30.360.20">
    <property type="entry name" value="RNA 3'-terminal phosphate cyclase, insert domain"/>
    <property type="match status" value="1"/>
</dbReference>
<comment type="subcellular location">
    <subcellularLocation>
        <location evidence="5">Cytoplasm</location>
    </subcellularLocation>
</comment>
<dbReference type="InterPro" id="IPR013791">
    <property type="entry name" value="RNA3'-term_phos_cycl_insert"/>
</dbReference>
<protein>
    <recommendedName>
        <fullName evidence="5 6">RNA 3'-terminal phosphate cyclase</fullName>
        <shortName evidence="5">RNA cyclase</shortName>
        <shortName evidence="5">RNA-3'-phosphate cyclase</shortName>
        <ecNumber evidence="5 6">6.5.1.4</ecNumber>
    </recommendedName>
</protein>
<dbReference type="Pfam" id="PF05189">
    <property type="entry name" value="RTC_insert"/>
    <property type="match status" value="1"/>
</dbReference>
<evidence type="ECO:0000256" key="5">
    <source>
        <dbReference type="HAMAP-Rule" id="MF_00200"/>
    </source>
</evidence>
<keyword evidence="3 5" id="KW-0547">Nucleotide-binding</keyword>
<dbReference type="SUPFAM" id="SSF55205">
    <property type="entry name" value="EPT/RTPC-like"/>
    <property type="match status" value="1"/>
</dbReference>
<dbReference type="eggNOG" id="COG0430">
    <property type="taxonomic scope" value="Bacteria"/>
</dbReference>
<dbReference type="HOGENOM" id="CLU_027882_0_0_6"/>
<dbReference type="KEGG" id="mmt:Metme_3306"/>
<dbReference type="STRING" id="857087.Metme_3306"/>
<dbReference type="InterPro" id="IPR036553">
    <property type="entry name" value="RPTC_insert"/>
</dbReference>
<dbReference type="Pfam" id="PF01137">
    <property type="entry name" value="RTC"/>
    <property type="match status" value="1"/>
</dbReference>
<dbReference type="GO" id="GO:0005737">
    <property type="term" value="C:cytoplasm"/>
    <property type="evidence" value="ECO:0007669"/>
    <property type="project" value="UniProtKB-SubCell"/>
</dbReference>
<dbReference type="HAMAP" id="MF_00200">
    <property type="entry name" value="RTC"/>
    <property type="match status" value="1"/>
</dbReference>
<dbReference type="PIRSF" id="PIRSF005378">
    <property type="entry name" value="RNA3'_term_phos_cycl_euk"/>
    <property type="match status" value="1"/>
</dbReference>
<reference key="2">
    <citation type="submission" date="2011-05" db="EMBL/GenBank/DDBJ databases">
        <title>Complete genome sequence of the aerobic marine methanotroph Methylomonas methanica MC09.</title>
        <authorList>
            <person name="Boden R."/>
            <person name="Cunliffe M."/>
            <person name="Scanlan J."/>
            <person name="Moussard H."/>
            <person name="Kits K.D."/>
            <person name="Klotz M."/>
            <person name="Jetten M."/>
            <person name="Vuilleumier S."/>
            <person name="Han J."/>
            <person name="Peters L."/>
            <person name="Mikhailova N."/>
            <person name="Teshima H."/>
            <person name="Tapia R."/>
            <person name="Kyrpides N."/>
            <person name="Ivanova N."/>
            <person name="Pagani I."/>
            <person name="Cheng J.-F."/>
            <person name="Goodwin L."/>
            <person name="Han C."/>
            <person name="Hauser L."/>
            <person name="Land M."/>
            <person name="Lapidus A."/>
            <person name="Lucas S."/>
            <person name="Pitluck S."/>
            <person name="Woyke T."/>
            <person name="Stein L.Y."/>
            <person name="Murrell C."/>
        </authorList>
    </citation>
    <scope>NUCLEOTIDE SEQUENCE</scope>
    <source>
        <strain>MC09</strain>
    </source>
</reference>
<evidence type="ECO:0000256" key="3">
    <source>
        <dbReference type="ARBA" id="ARBA00022741"/>
    </source>
</evidence>
<dbReference type="EMBL" id="CP002738">
    <property type="protein sequence ID" value="AEG01677.1"/>
    <property type="molecule type" value="Genomic_DNA"/>
</dbReference>
<keyword evidence="10" id="KW-1185">Reference proteome</keyword>
<evidence type="ECO:0000256" key="6">
    <source>
        <dbReference type="NCBIfam" id="TIGR03399"/>
    </source>
</evidence>
<evidence type="ECO:0000256" key="1">
    <source>
        <dbReference type="ARBA" id="ARBA00009206"/>
    </source>
</evidence>
<dbReference type="EC" id="6.5.1.4" evidence="5 6"/>
<comment type="function">
    <text evidence="5">Catalyzes the conversion of 3'-phosphate to a 2',3'-cyclic phosphodiester at the end of RNA. The mechanism of action of the enzyme occurs in 3 steps: (A) adenylation of the enzyme by ATP; (B) transfer of adenylate to an RNA-N3'P to produce RNA-N3'PP5'A; (C) and attack of the adjacent 2'-hydroxyl on the 3'-phosphorus in the diester linkage to produce the cyclic end product. The biological role of this enzyme is unknown but it is likely to function in some aspects of cellular RNA processing.</text>
</comment>
<keyword evidence="5" id="KW-0963">Cytoplasm</keyword>
<evidence type="ECO:0000313" key="9">
    <source>
        <dbReference type="EMBL" id="AEG01677.1"/>
    </source>
</evidence>
<feature type="binding site" evidence="5">
    <location>
        <position position="106"/>
    </location>
    <ligand>
        <name>ATP</name>
        <dbReference type="ChEBI" id="CHEBI:30616"/>
    </ligand>
</feature>
<accession>G0A5H1</accession>
<reference evidence="10" key="3">
    <citation type="submission" date="2011-05" db="EMBL/GenBank/DDBJ databases">
        <title>Complete sequence of Methylomonas methanica MC09.</title>
        <authorList>
            <consortium name="US DOE Joint Genome Institute"/>
            <person name="Lucas S."/>
            <person name="Han J."/>
            <person name="Lapidus A."/>
            <person name="Cheng J.-F."/>
            <person name="Goodwin L."/>
            <person name="Pitluck S."/>
            <person name="Peters L."/>
            <person name="Mikhailova N."/>
            <person name="Teshima H."/>
            <person name="Han C."/>
            <person name="Tapia R."/>
            <person name="Land M."/>
            <person name="Hauser L."/>
            <person name="Kyrpides N."/>
            <person name="Ivanova N."/>
            <person name="Pagani I."/>
            <person name="Stein L."/>
            <person name="Woyke T."/>
        </authorList>
    </citation>
    <scope>NUCLEOTIDE SEQUENCE [LARGE SCALE GENOMIC DNA]</scope>
    <source>
        <strain evidence="10">MC09</strain>
    </source>
</reference>
<dbReference type="AlphaFoldDB" id="G0A5H1"/>
<feature type="domain" description="RNA 3'-terminal phosphate cyclase" evidence="7">
    <location>
        <begin position="15"/>
        <end position="329"/>
    </location>
</feature>
<dbReference type="GO" id="GO:0005524">
    <property type="term" value="F:ATP binding"/>
    <property type="evidence" value="ECO:0007669"/>
    <property type="project" value="UniProtKB-KW"/>
</dbReference>
<feature type="active site" description="Tele-AMP-histidine intermediate" evidence="5">
    <location>
        <position position="312"/>
    </location>
</feature>
<dbReference type="RefSeq" id="WP_013819904.1">
    <property type="nucleotide sequence ID" value="NC_015572.1"/>
</dbReference>
<sequence length="351" mass="37996">MSKVEDMLEIDGSHGEGGGQVLRTALSLSACLGKPVHIRHVRQGRRKPGLMRQHLACVKAIAEICSAEVKGASIGSKAVQFIPGPIKAGDYRFAVGSAGSSTLVFQTVLPALLMTRQASRLTLVGGTHNPLAPCFDFIQSTFLPVLRQMGCAFEVYLNRYGFYPVGAGEWTIEITPPHSFKKIVLDNRGQLLGQSARCISAGIPGHVIAREKQQLLRRLKWPDDTISIEQVDSLGPGNSVILELRYPKVTETVTSHGAVSISAERVANQAVDLLRAYLDIGAPVGEHLADQLLLPLCLGAGGSFVTGPLSGHCKTNIDIIRQMLNVDIKLEKQHQGRQWRIEIKPDSTCAT</sequence>
<proteinExistence type="inferred from homology"/>
<dbReference type="Gene3D" id="3.65.10.20">
    <property type="entry name" value="RNA 3'-terminal phosphate cyclase domain"/>
    <property type="match status" value="1"/>
</dbReference>
<dbReference type="GO" id="GO:0006396">
    <property type="term" value="P:RNA processing"/>
    <property type="evidence" value="ECO:0007669"/>
    <property type="project" value="UniProtKB-UniRule"/>
</dbReference>
<dbReference type="InterPro" id="IPR000228">
    <property type="entry name" value="RNA3'_term_phos_cyc"/>
</dbReference>
<feature type="binding site" evidence="5">
    <location>
        <begin position="287"/>
        <end position="291"/>
    </location>
    <ligand>
        <name>ATP</name>
        <dbReference type="ChEBI" id="CHEBI:30616"/>
    </ligand>
</feature>
<evidence type="ECO:0000256" key="4">
    <source>
        <dbReference type="ARBA" id="ARBA00024481"/>
    </source>
</evidence>
<evidence type="ECO:0000256" key="2">
    <source>
        <dbReference type="ARBA" id="ARBA00022598"/>
    </source>
</evidence>
<dbReference type="Proteomes" id="UP000008888">
    <property type="component" value="Chromosome"/>
</dbReference>
<dbReference type="InterPro" id="IPR017770">
    <property type="entry name" value="RNA3'_term_phos_cyc_type_1"/>
</dbReference>
<keyword evidence="2 5" id="KW-0436">Ligase</keyword>
<dbReference type="InterPro" id="IPR037136">
    <property type="entry name" value="RNA3'_phos_cyclase_dom_sf"/>
</dbReference>
<comment type="similarity">
    <text evidence="1 5">Belongs to the RNA 3'-terminal cyclase family. Type 1 subfamily.</text>
</comment>
<evidence type="ECO:0000259" key="8">
    <source>
        <dbReference type="Pfam" id="PF05189"/>
    </source>
</evidence>
<dbReference type="InterPro" id="IPR023797">
    <property type="entry name" value="RNA3'_phos_cyclase_dom"/>
</dbReference>
<dbReference type="NCBIfam" id="NF003246">
    <property type="entry name" value="PRK04204.1-2"/>
    <property type="match status" value="1"/>
</dbReference>
<dbReference type="GO" id="GO:0003963">
    <property type="term" value="F:RNA-3'-phosphate cyclase activity"/>
    <property type="evidence" value="ECO:0007669"/>
    <property type="project" value="UniProtKB-UniRule"/>
</dbReference>
<dbReference type="PANTHER" id="PTHR11096">
    <property type="entry name" value="RNA 3' TERMINAL PHOSPHATE CYCLASE"/>
    <property type="match status" value="1"/>
</dbReference>
<dbReference type="InterPro" id="IPR013792">
    <property type="entry name" value="RNA3'P_cycl/enolpyr_Trfase_a/b"/>
</dbReference>